<feature type="compositionally biased region" description="Low complexity" evidence="1">
    <location>
        <begin position="45"/>
        <end position="57"/>
    </location>
</feature>
<feature type="compositionally biased region" description="Polar residues" evidence="1">
    <location>
        <begin position="100"/>
        <end position="113"/>
    </location>
</feature>
<name>F8Q8Z5_SERL3</name>
<dbReference type="eggNOG" id="ENOG502SV5J">
    <property type="taxonomic scope" value="Eukaryota"/>
</dbReference>
<proteinExistence type="predicted"/>
<dbReference type="Proteomes" id="UP000008063">
    <property type="component" value="Unassembled WGS sequence"/>
</dbReference>
<dbReference type="AlphaFoldDB" id="F8Q8Z5"/>
<keyword evidence="3" id="KW-1185">Reference proteome</keyword>
<dbReference type="OMA" id="PRNFMSM"/>
<gene>
    <name evidence="2" type="ORF">SERLA73DRAFT_170929</name>
</gene>
<sequence>MFCSTYSPLFTMGLLSEGSSSSSRLPPQTIPMSPKLGSVRSDTLSSPSGSSQKVQSPTEEGSAFYFTLQTGRDTIELRSFLSLDLAEHNMPPTHLGRKPSNASKFTTWSSASDALSPRAERPLRTFNSPPSPIPTLRRPSRESLRSIPSPKPAPSSILPDIPQILDRPPRLPSIPPSPPLSIFPSLHRSSSSAPAAINICSQVTSPSPPSPKASSSVRSGSISSRDRQRIRMDTLACLEGRSSAGDHIPRSRLRHNFMSMSADEDEDTENVVSPTFQINVEEFAAVAAVEEEEDVVIPPSPHKPLASRLLPAPRRTPAQPQSRKRGSTIESWFPLRSFIDLKEDDLPSWNWRSFIEIGGAS</sequence>
<feature type="compositionally biased region" description="Pro residues" evidence="1">
    <location>
        <begin position="170"/>
        <end position="181"/>
    </location>
</feature>
<dbReference type="STRING" id="936435.F8Q8Z5"/>
<protein>
    <submittedName>
        <fullName evidence="2">Uncharacterized protein</fullName>
    </submittedName>
</protein>
<dbReference type="HOGENOM" id="CLU_057168_0_0_1"/>
<accession>F8Q8Z5</accession>
<dbReference type="InParanoid" id="F8Q8Z5"/>
<organism evidence="3">
    <name type="scientific">Serpula lacrymans var. lacrymans (strain S7.3)</name>
    <name type="common">Dry rot fungus</name>
    <dbReference type="NCBI Taxonomy" id="936435"/>
    <lineage>
        <taxon>Eukaryota</taxon>
        <taxon>Fungi</taxon>
        <taxon>Dikarya</taxon>
        <taxon>Basidiomycota</taxon>
        <taxon>Agaricomycotina</taxon>
        <taxon>Agaricomycetes</taxon>
        <taxon>Agaricomycetidae</taxon>
        <taxon>Boletales</taxon>
        <taxon>Coniophorineae</taxon>
        <taxon>Serpulaceae</taxon>
        <taxon>Serpula</taxon>
    </lineage>
</organism>
<evidence type="ECO:0000256" key="1">
    <source>
        <dbReference type="SAM" id="MobiDB-lite"/>
    </source>
</evidence>
<feature type="region of interest" description="Disordered" evidence="1">
    <location>
        <begin position="91"/>
        <end position="187"/>
    </location>
</feature>
<feature type="region of interest" description="Disordered" evidence="1">
    <location>
        <begin position="17"/>
        <end position="61"/>
    </location>
</feature>
<feature type="region of interest" description="Disordered" evidence="1">
    <location>
        <begin position="294"/>
        <end position="326"/>
    </location>
</feature>
<dbReference type="OrthoDB" id="3260393at2759"/>
<evidence type="ECO:0000313" key="3">
    <source>
        <dbReference type="Proteomes" id="UP000008063"/>
    </source>
</evidence>
<reference evidence="3" key="1">
    <citation type="journal article" date="2011" name="Science">
        <title>The plant cell wall-decomposing machinery underlies the functional diversity of forest fungi.</title>
        <authorList>
            <person name="Eastwood D.C."/>
            <person name="Floudas D."/>
            <person name="Binder M."/>
            <person name="Majcherczyk A."/>
            <person name="Schneider P."/>
            <person name="Aerts A."/>
            <person name="Asiegbu F.O."/>
            <person name="Baker S.E."/>
            <person name="Barry K."/>
            <person name="Bendiksby M."/>
            <person name="Blumentritt M."/>
            <person name="Coutinho P.M."/>
            <person name="Cullen D."/>
            <person name="de Vries R.P."/>
            <person name="Gathman A."/>
            <person name="Goodell B."/>
            <person name="Henrissat B."/>
            <person name="Ihrmark K."/>
            <person name="Kauserud H."/>
            <person name="Kohler A."/>
            <person name="LaButti K."/>
            <person name="Lapidus A."/>
            <person name="Lavin J.L."/>
            <person name="Lee Y.-H."/>
            <person name="Lindquist E."/>
            <person name="Lilly W."/>
            <person name="Lucas S."/>
            <person name="Morin E."/>
            <person name="Murat C."/>
            <person name="Oguiza J.A."/>
            <person name="Park J."/>
            <person name="Pisabarro A.G."/>
            <person name="Riley R."/>
            <person name="Rosling A."/>
            <person name="Salamov A."/>
            <person name="Schmidt O."/>
            <person name="Schmutz J."/>
            <person name="Skrede I."/>
            <person name="Stenlid J."/>
            <person name="Wiebenga A."/>
            <person name="Xie X."/>
            <person name="Kuees U."/>
            <person name="Hibbett D.S."/>
            <person name="Hoffmeister D."/>
            <person name="Hoegberg N."/>
            <person name="Martin F."/>
            <person name="Grigoriev I.V."/>
            <person name="Watkinson S.C."/>
        </authorList>
    </citation>
    <scope>NUCLEOTIDE SEQUENCE [LARGE SCALE GENOMIC DNA]</scope>
    <source>
        <strain evidence="3">strain S7.3</strain>
    </source>
</reference>
<dbReference type="EMBL" id="GL945486">
    <property type="protein sequence ID" value="EGN95050.1"/>
    <property type="molecule type" value="Genomic_DNA"/>
</dbReference>
<evidence type="ECO:0000313" key="2">
    <source>
        <dbReference type="EMBL" id="EGN95050.1"/>
    </source>
</evidence>
<feature type="compositionally biased region" description="Low complexity" evidence="1">
    <location>
        <begin position="212"/>
        <end position="223"/>
    </location>
</feature>
<feature type="region of interest" description="Disordered" evidence="1">
    <location>
        <begin position="201"/>
        <end position="230"/>
    </location>
</feature>